<dbReference type="GO" id="GO:0005524">
    <property type="term" value="F:ATP binding"/>
    <property type="evidence" value="ECO:0007669"/>
    <property type="project" value="UniProtKB-KW"/>
</dbReference>
<keyword evidence="1" id="KW-0813">Transport</keyword>
<feature type="domain" description="ABC transporter" evidence="5">
    <location>
        <begin position="21"/>
        <end position="247"/>
    </location>
</feature>
<organism evidence="6 7">
    <name type="scientific">Massilia rubra</name>
    <dbReference type="NCBI Taxonomy" id="2607910"/>
    <lineage>
        <taxon>Bacteria</taxon>
        <taxon>Pseudomonadati</taxon>
        <taxon>Pseudomonadota</taxon>
        <taxon>Betaproteobacteria</taxon>
        <taxon>Burkholderiales</taxon>
        <taxon>Oxalobacteraceae</taxon>
        <taxon>Telluria group</taxon>
        <taxon>Massilia</taxon>
    </lineage>
</organism>
<dbReference type="PROSITE" id="PS50893">
    <property type="entry name" value="ABC_TRANSPORTER_2"/>
    <property type="match status" value="1"/>
</dbReference>
<dbReference type="PANTHER" id="PTHR42711">
    <property type="entry name" value="ABC TRANSPORTER ATP-BINDING PROTEIN"/>
    <property type="match status" value="1"/>
</dbReference>
<dbReference type="PANTHER" id="PTHR42711:SF17">
    <property type="entry name" value="ABC TRANSPORTER ATP-BINDING PROTEIN"/>
    <property type="match status" value="1"/>
</dbReference>
<evidence type="ECO:0000256" key="4">
    <source>
        <dbReference type="ARBA" id="ARBA00022840"/>
    </source>
</evidence>
<comment type="caution">
    <text evidence="6">The sequence shown here is derived from an EMBL/GenBank/DDBJ whole genome shotgun (WGS) entry which is preliminary data.</text>
</comment>
<keyword evidence="3" id="KW-0547">Nucleotide-binding</keyword>
<evidence type="ECO:0000256" key="3">
    <source>
        <dbReference type="ARBA" id="ARBA00022741"/>
    </source>
</evidence>
<sequence length="319" mass="35185">MSRFKMPMNHLANHRPEFHAVDFTDVSKLYGDKIALDRVTIHIAHGEVIGLLGPNGAGKTTLLEILEGLQEPSSGLVSIFDKRPALLTPGERGRIGIVFQRYALPSELTVGQLCELYQHMYPAEPDKKGLIAQLGLAHLMTQQIGDLSAGQTQRLSIFAALYGDKSLVVLDEPTSALDVRSRRTVWDALLSRKQQRNFSGVIATHHMEEAMELCDRIYFIDNGKIRMSGNAQELLQQHACRISIKFTAPTWLVDELRASLPADAPLTLHGQQHMISCASHQAAGLIGAILLLEQTNGLRLNLVVTQPSLEDVYLSVIAN</sequence>
<proteinExistence type="predicted"/>
<keyword evidence="4 6" id="KW-0067">ATP-binding</keyword>
<dbReference type="InterPro" id="IPR027417">
    <property type="entry name" value="P-loop_NTPase"/>
</dbReference>
<dbReference type="Gene3D" id="3.40.50.300">
    <property type="entry name" value="P-loop containing nucleotide triphosphate hydrolases"/>
    <property type="match status" value="1"/>
</dbReference>
<dbReference type="SUPFAM" id="SSF52540">
    <property type="entry name" value="P-loop containing nucleoside triphosphate hydrolases"/>
    <property type="match status" value="1"/>
</dbReference>
<dbReference type="SMART" id="SM00382">
    <property type="entry name" value="AAA"/>
    <property type="match status" value="1"/>
</dbReference>
<dbReference type="Proteomes" id="UP000785613">
    <property type="component" value="Unassembled WGS sequence"/>
</dbReference>
<name>A0ABX0LE88_9BURK</name>
<evidence type="ECO:0000313" key="7">
    <source>
        <dbReference type="Proteomes" id="UP000785613"/>
    </source>
</evidence>
<keyword evidence="7" id="KW-1185">Reference proteome</keyword>
<dbReference type="InterPro" id="IPR003439">
    <property type="entry name" value="ABC_transporter-like_ATP-bd"/>
</dbReference>
<protein>
    <submittedName>
        <fullName evidence="6">ABC transporter ATP-binding protein</fullName>
    </submittedName>
</protein>
<accession>A0ABX0LE88</accession>
<keyword evidence="2" id="KW-1003">Cell membrane</keyword>
<dbReference type="InterPro" id="IPR003593">
    <property type="entry name" value="AAA+_ATPase"/>
</dbReference>
<dbReference type="Pfam" id="PF00005">
    <property type="entry name" value="ABC_tran"/>
    <property type="match status" value="1"/>
</dbReference>
<evidence type="ECO:0000313" key="6">
    <source>
        <dbReference type="EMBL" id="NHZ32532.1"/>
    </source>
</evidence>
<evidence type="ECO:0000259" key="5">
    <source>
        <dbReference type="PROSITE" id="PS50893"/>
    </source>
</evidence>
<gene>
    <name evidence="6" type="ORF">F0185_02865</name>
</gene>
<evidence type="ECO:0000256" key="2">
    <source>
        <dbReference type="ARBA" id="ARBA00022475"/>
    </source>
</evidence>
<evidence type="ECO:0000256" key="1">
    <source>
        <dbReference type="ARBA" id="ARBA00022448"/>
    </source>
</evidence>
<dbReference type="CDD" id="cd03230">
    <property type="entry name" value="ABC_DR_subfamily_A"/>
    <property type="match status" value="1"/>
</dbReference>
<reference evidence="6 7" key="1">
    <citation type="submission" date="2019-09" db="EMBL/GenBank/DDBJ databases">
        <title>Taxonomy of Antarctic Massilia spp.: description of Massilia rubra sp. nov., Massilia aquatica sp. nov., Massilia mucilaginosa sp. nov., Massilia frigida sp. nov. isolated from streams, lakes and regoliths.</title>
        <authorList>
            <person name="Holochova P."/>
            <person name="Sedlacek I."/>
            <person name="Kralova S."/>
            <person name="Maslanova I."/>
            <person name="Busse H.-J."/>
            <person name="Stankova E."/>
            <person name="Vrbovska V."/>
            <person name="Kovarovic V."/>
            <person name="Bartak M."/>
            <person name="Svec P."/>
            <person name="Pantucek R."/>
        </authorList>
    </citation>
    <scope>NUCLEOTIDE SEQUENCE [LARGE SCALE GENOMIC DNA]</scope>
    <source>
        <strain evidence="6 7">CCM 8692</strain>
    </source>
</reference>
<dbReference type="InterPro" id="IPR050763">
    <property type="entry name" value="ABC_transporter_ATP-binding"/>
</dbReference>
<dbReference type="EMBL" id="VUYU01000002">
    <property type="protein sequence ID" value="NHZ32532.1"/>
    <property type="molecule type" value="Genomic_DNA"/>
</dbReference>
<keyword evidence="2" id="KW-0472">Membrane</keyword>